<evidence type="ECO:0000313" key="2">
    <source>
        <dbReference type="Proteomes" id="UP001634393"/>
    </source>
</evidence>
<evidence type="ECO:0000313" key="1">
    <source>
        <dbReference type="EMBL" id="KAL3813811.1"/>
    </source>
</evidence>
<reference evidence="1 2" key="1">
    <citation type="submission" date="2024-12" db="EMBL/GenBank/DDBJ databases">
        <title>The unique morphological basis and parallel evolutionary history of personate flowers in Penstemon.</title>
        <authorList>
            <person name="Depatie T.H."/>
            <person name="Wessinger C.A."/>
        </authorList>
    </citation>
    <scope>NUCLEOTIDE SEQUENCE [LARGE SCALE GENOMIC DNA]</scope>
    <source>
        <strain evidence="1">WTNN_2</strain>
        <tissue evidence="1">Leaf</tissue>
    </source>
</reference>
<organism evidence="1 2">
    <name type="scientific">Penstemon smallii</name>
    <dbReference type="NCBI Taxonomy" id="265156"/>
    <lineage>
        <taxon>Eukaryota</taxon>
        <taxon>Viridiplantae</taxon>
        <taxon>Streptophyta</taxon>
        <taxon>Embryophyta</taxon>
        <taxon>Tracheophyta</taxon>
        <taxon>Spermatophyta</taxon>
        <taxon>Magnoliopsida</taxon>
        <taxon>eudicotyledons</taxon>
        <taxon>Gunneridae</taxon>
        <taxon>Pentapetalae</taxon>
        <taxon>asterids</taxon>
        <taxon>lamiids</taxon>
        <taxon>Lamiales</taxon>
        <taxon>Plantaginaceae</taxon>
        <taxon>Cheloneae</taxon>
        <taxon>Penstemon</taxon>
    </lineage>
</organism>
<protein>
    <submittedName>
        <fullName evidence="1">Uncharacterized protein</fullName>
    </submittedName>
</protein>
<name>A0ABD3RPV3_9LAMI</name>
<dbReference type="EMBL" id="JBJXBP010000008">
    <property type="protein sequence ID" value="KAL3813811.1"/>
    <property type="molecule type" value="Genomic_DNA"/>
</dbReference>
<dbReference type="Proteomes" id="UP001634393">
    <property type="component" value="Unassembled WGS sequence"/>
</dbReference>
<keyword evidence="2" id="KW-1185">Reference proteome</keyword>
<dbReference type="AlphaFoldDB" id="A0ABD3RPV3"/>
<comment type="caution">
    <text evidence="1">The sequence shown here is derived from an EMBL/GenBank/DDBJ whole genome shotgun (WGS) entry which is preliminary data.</text>
</comment>
<gene>
    <name evidence="1" type="ORF">ACJIZ3_015079</name>
</gene>
<accession>A0ABD3RPV3</accession>
<sequence>MHHVTALKPECAVGIAGWISAPEIISLRTDTAKRNGLCAKEHEVIAVLHASNHTISFEMVLHRRCQCIIVSFC</sequence>
<proteinExistence type="predicted"/>